<proteinExistence type="predicted"/>
<dbReference type="PANTHER" id="PTHR24171">
    <property type="entry name" value="ANKYRIN REPEAT DOMAIN-CONTAINING PROTEIN 39-RELATED"/>
    <property type="match status" value="1"/>
</dbReference>
<dbReference type="PROSITE" id="PS01360">
    <property type="entry name" value="ZF_MYND_1"/>
    <property type="match status" value="1"/>
</dbReference>
<reference evidence="9" key="1">
    <citation type="submission" date="2020-05" db="EMBL/GenBank/DDBJ databases">
        <title>Mycena genomes resolve the evolution of fungal bioluminescence.</title>
        <authorList>
            <person name="Tsai I.J."/>
        </authorList>
    </citation>
    <scope>NUCLEOTIDE SEQUENCE</scope>
    <source>
        <strain evidence="9">171206Taipei</strain>
    </source>
</reference>
<protein>
    <recommendedName>
        <fullName evidence="8">MYND-type domain-containing protein</fullName>
    </recommendedName>
</protein>
<dbReference type="SUPFAM" id="SSF48403">
    <property type="entry name" value="Ankyrin repeat"/>
    <property type="match status" value="1"/>
</dbReference>
<dbReference type="InterPro" id="IPR002110">
    <property type="entry name" value="Ankyrin_rpt"/>
</dbReference>
<dbReference type="RefSeq" id="XP_037213940.1">
    <property type="nucleotide sequence ID" value="XM_037369442.1"/>
</dbReference>
<comment type="caution">
    <text evidence="9">The sequence shown here is derived from an EMBL/GenBank/DDBJ whole genome shotgun (WGS) entry which is preliminary data.</text>
</comment>
<dbReference type="PROSITE" id="PS50865">
    <property type="entry name" value="ZF_MYND_2"/>
    <property type="match status" value="1"/>
</dbReference>
<gene>
    <name evidence="9" type="ORF">MIND_01298100</name>
</gene>
<evidence type="ECO:0000313" key="9">
    <source>
        <dbReference type="EMBL" id="KAF7290580.1"/>
    </source>
</evidence>
<dbReference type="Gene3D" id="1.25.40.20">
    <property type="entry name" value="Ankyrin repeat-containing domain"/>
    <property type="match status" value="2"/>
</dbReference>
<feature type="repeat" description="ANK" evidence="6">
    <location>
        <begin position="370"/>
        <end position="402"/>
    </location>
</feature>
<evidence type="ECO:0000256" key="6">
    <source>
        <dbReference type="PROSITE-ProRule" id="PRU00023"/>
    </source>
</evidence>
<dbReference type="Pfam" id="PF01753">
    <property type="entry name" value="zf-MYND"/>
    <property type="match status" value="1"/>
</dbReference>
<dbReference type="AlphaFoldDB" id="A0A8H6S1N5"/>
<evidence type="ECO:0000256" key="5">
    <source>
        <dbReference type="ARBA" id="ARBA00023043"/>
    </source>
</evidence>
<sequence length="625" mass="68396">MAVKHYEDMLVKCKAGRKTTLLSFTRNAFFGYLEPVRKAVENGTAPDLTGTETPFKHGYAAWVVLGAQRAISGPPGAMQHLETLDFLLSSGAPPNVEGIDGYTALQHATTYNQEQFELARCLLRHGANINHRNRYGVISLLSALMHQALPSVDFLVEHGADLDIPDADGFTGRYMYVKCGPQVVSIVNKWISQRKMGSSISDENAETQLRCGGLSVPPAMQTILARPGFISLKQGSESLRKLYQIGSLNLDHRLLSPFAQTVFIGIRENVIKAFAEFQPDLSETETPYKLGYASLAIFGVQAVVGPPGSQDYVGVLQFLFSKGLPVDIADITGFTALDHACMAQQSLEDLARVLLVNGADPNHQDRYGASIETAIFGAMQHNHVGTVDALMEYGADIDLKDADDCSPRDCFGSCGPQITATITKWIRKRSGEEAPREVKGCDYCGKPWSEESPLKNCGRCRIARYCSPQCQKNSWPKHKKTCAPFSSENTVTLKPTYLANAASYSNADLTRNLAGYSKGPLPKAASVATYKKLHGEAKSIVIKVQVPFTGSYPITRSTGDLMVYTKKRDFACTIRRSDGPEPYEQISEVVRTKGVGGAKAYFAAELESKDRLVVKISEPLAEQPW</sequence>
<evidence type="ECO:0000259" key="8">
    <source>
        <dbReference type="PROSITE" id="PS50865"/>
    </source>
</evidence>
<dbReference type="OrthoDB" id="194358at2759"/>
<evidence type="ECO:0000256" key="4">
    <source>
        <dbReference type="ARBA" id="ARBA00022833"/>
    </source>
</evidence>
<keyword evidence="10" id="KW-1185">Reference proteome</keyword>
<feature type="repeat" description="ANK" evidence="6">
    <location>
        <begin position="100"/>
        <end position="134"/>
    </location>
</feature>
<dbReference type="InterPro" id="IPR002893">
    <property type="entry name" value="Znf_MYND"/>
</dbReference>
<accession>A0A8H6S1N5</accession>
<evidence type="ECO:0000256" key="1">
    <source>
        <dbReference type="ARBA" id="ARBA00022723"/>
    </source>
</evidence>
<dbReference type="GeneID" id="59351958"/>
<dbReference type="PROSITE" id="PS50297">
    <property type="entry name" value="ANK_REP_REGION"/>
    <property type="match status" value="1"/>
</dbReference>
<dbReference type="EMBL" id="JACAZF010000014">
    <property type="protein sequence ID" value="KAF7290580.1"/>
    <property type="molecule type" value="Genomic_DNA"/>
</dbReference>
<keyword evidence="3 7" id="KW-0863">Zinc-finger</keyword>
<keyword evidence="2" id="KW-0677">Repeat</keyword>
<keyword evidence="4" id="KW-0862">Zinc</keyword>
<keyword evidence="5 6" id="KW-0040">ANK repeat</keyword>
<name>A0A8H6S1N5_9AGAR</name>
<dbReference type="InterPro" id="IPR036770">
    <property type="entry name" value="Ankyrin_rpt-contain_sf"/>
</dbReference>
<dbReference type="SUPFAM" id="SSF144232">
    <property type="entry name" value="HIT/MYND zinc finger-like"/>
    <property type="match status" value="1"/>
</dbReference>
<evidence type="ECO:0000256" key="3">
    <source>
        <dbReference type="ARBA" id="ARBA00022771"/>
    </source>
</evidence>
<organism evidence="9 10">
    <name type="scientific">Mycena indigotica</name>
    <dbReference type="NCBI Taxonomy" id="2126181"/>
    <lineage>
        <taxon>Eukaryota</taxon>
        <taxon>Fungi</taxon>
        <taxon>Dikarya</taxon>
        <taxon>Basidiomycota</taxon>
        <taxon>Agaricomycotina</taxon>
        <taxon>Agaricomycetes</taxon>
        <taxon>Agaricomycetidae</taxon>
        <taxon>Agaricales</taxon>
        <taxon>Marasmiineae</taxon>
        <taxon>Mycenaceae</taxon>
        <taxon>Mycena</taxon>
    </lineage>
</organism>
<evidence type="ECO:0000256" key="7">
    <source>
        <dbReference type="PROSITE-ProRule" id="PRU00134"/>
    </source>
</evidence>
<keyword evidence="1" id="KW-0479">Metal-binding</keyword>
<feature type="repeat" description="ANK" evidence="6">
    <location>
        <begin position="332"/>
        <end position="366"/>
    </location>
</feature>
<evidence type="ECO:0000256" key="2">
    <source>
        <dbReference type="ARBA" id="ARBA00022737"/>
    </source>
</evidence>
<dbReference type="Pfam" id="PF12796">
    <property type="entry name" value="Ank_2"/>
    <property type="match status" value="1"/>
</dbReference>
<dbReference type="GO" id="GO:0008270">
    <property type="term" value="F:zinc ion binding"/>
    <property type="evidence" value="ECO:0007669"/>
    <property type="project" value="UniProtKB-KW"/>
</dbReference>
<dbReference type="SMART" id="SM00248">
    <property type="entry name" value="ANK"/>
    <property type="match status" value="4"/>
</dbReference>
<dbReference type="PANTHER" id="PTHR24171:SF9">
    <property type="entry name" value="ANKYRIN REPEAT DOMAIN-CONTAINING PROTEIN 39"/>
    <property type="match status" value="1"/>
</dbReference>
<dbReference type="PROSITE" id="PS50088">
    <property type="entry name" value="ANK_REPEAT"/>
    <property type="match status" value="3"/>
</dbReference>
<feature type="domain" description="MYND-type" evidence="8">
    <location>
        <begin position="441"/>
        <end position="482"/>
    </location>
</feature>
<dbReference type="Pfam" id="PF00023">
    <property type="entry name" value="Ank"/>
    <property type="match status" value="1"/>
</dbReference>
<evidence type="ECO:0000313" key="10">
    <source>
        <dbReference type="Proteomes" id="UP000636479"/>
    </source>
</evidence>
<dbReference type="Proteomes" id="UP000636479">
    <property type="component" value="Unassembled WGS sequence"/>
</dbReference>
<dbReference type="Gene3D" id="6.10.140.2220">
    <property type="match status" value="1"/>
</dbReference>